<organism evidence="4 5">
    <name type="scientific">Thermaerobacter marianensis (strain ATCC 700841 / DSM 12885 / JCM 10246 / 7p75a)</name>
    <dbReference type="NCBI Taxonomy" id="644966"/>
    <lineage>
        <taxon>Bacteria</taxon>
        <taxon>Bacillati</taxon>
        <taxon>Bacillota</taxon>
        <taxon>Clostridia</taxon>
        <taxon>Eubacteriales</taxon>
        <taxon>Clostridiales Family XVII. Incertae Sedis</taxon>
        <taxon>Thermaerobacter</taxon>
    </lineage>
</organism>
<sequence length="309" mass="30615">MSIDGTWGMGSRDLELLLWAAALRAGQPQGSGGATMPYQQRVGEGGGAGVSAGAEGDGDGGARASAGPRAGTGIVAGSGTPSGPRARLGAAPGVDFATLLASLLAGDGSPAGGSWSPLASLVAAGSAGLDAAAILSRLLAGSRFAGVLAASGTMAGASAGGAPTSPAAAATSTGRSPWPRAALEALADGIARRHGLDPALLRAVIEAESGWNPAARSPAGALGLMQLMPATARALGVTDPFDPVQNLEAGARYLRQQLERFGDWRLALAAYNAGPGAVEEHGGLPPFPETRAYVEKVLRLWRDRAAARG</sequence>
<dbReference type="GO" id="GO:0000270">
    <property type="term" value="P:peptidoglycan metabolic process"/>
    <property type="evidence" value="ECO:0007669"/>
    <property type="project" value="InterPro"/>
</dbReference>
<evidence type="ECO:0000259" key="3">
    <source>
        <dbReference type="Pfam" id="PF01464"/>
    </source>
</evidence>
<dbReference type="Pfam" id="PF01464">
    <property type="entry name" value="SLT"/>
    <property type="match status" value="1"/>
</dbReference>
<dbReference type="EMBL" id="CP002344">
    <property type="protein sequence ID" value="ADU50689.1"/>
    <property type="molecule type" value="Genomic_DNA"/>
</dbReference>
<evidence type="ECO:0000313" key="5">
    <source>
        <dbReference type="Proteomes" id="UP000008915"/>
    </source>
</evidence>
<protein>
    <submittedName>
        <fullName evidence="4">Lytic transglycosylase catalytic</fullName>
    </submittedName>
</protein>
<dbReference type="PANTHER" id="PTHR37423">
    <property type="entry name" value="SOLUBLE LYTIC MUREIN TRANSGLYCOSYLASE-RELATED"/>
    <property type="match status" value="1"/>
</dbReference>
<feature type="compositionally biased region" description="Low complexity" evidence="2">
    <location>
        <begin position="155"/>
        <end position="174"/>
    </location>
</feature>
<reference evidence="4 5" key="1">
    <citation type="journal article" date="2010" name="Stand. Genomic Sci.">
        <title>Complete genome sequence of Thermaerobacter marianensis type strain (7p75a).</title>
        <authorList>
            <person name="Han C."/>
            <person name="Gu W."/>
            <person name="Zhang X."/>
            <person name="Lapidus A."/>
            <person name="Nolan M."/>
            <person name="Copeland A."/>
            <person name="Lucas S."/>
            <person name="Del Rio T.G."/>
            <person name="Tice H."/>
            <person name="Cheng J.F."/>
            <person name="Tapia R."/>
            <person name="Goodwin L."/>
            <person name="Pitluck S."/>
            <person name="Pagani I."/>
            <person name="Ivanova N."/>
            <person name="Mavromatis K."/>
            <person name="Mikhailova N."/>
            <person name="Pati A."/>
            <person name="Chen A."/>
            <person name="Palaniappan K."/>
            <person name="Land M."/>
            <person name="Hauser L."/>
            <person name="Chang Y.J."/>
            <person name="Jeffries C.D."/>
            <person name="Schneider S."/>
            <person name="Rohde M."/>
            <person name="Goker M."/>
            <person name="Pukall R."/>
            <person name="Woyke T."/>
            <person name="Bristow J."/>
            <person name="Eisen J.A."/>
            <person name="Markowitz V."/>
            <person name="Hugenholtz P."/>
            <person name="Kyrpides N.C."/>
            <person name="Klenk H.P."/>
            <person name="Detter J.C."/>
        </authorList>
    </citation>
    <scope>NUCLEOTIDE SEQUENCE [LARGE SCALE GENOMIC DNA]</scope>
    <source>
        <strain evidence="5">ATCC 700841 / DSM 12885 / JCM 10246 / 7p75a</strain>
    </source>
</reference>
<dbReference type="Gene3D" id="1.10.530.10">
    <property type="match status" value="1"/>
</dbReference>
<evidence type="ECO:0000256" key="1">
    <source>
        <dbReference type="ARBA" id="ARBA00007734"/>
    </source>
</evidence>
<dbReference type="RefSeq" id="WP_013494994.1">
    <property type="nucleotide sequence ID" value="NC_014831.1"/>
</dbReference>
<feature type="region of interest" description="Disordered" evidence="2">
    <location>
        <begin position="155"/>
        <end position="176"/>
    </location>
</feature>
<feature type="domain" description="Transglycosylase SLT" evidence="3">
    <location>
        <begin position="191"/>
        <end position="283"/>
    </location>
</feature>
<accession>E6SHC5</accession>
<proteinExistence type="inferred from homology"/>
<dbReference type="InterPro" id="IPR000189">
    <property type="entry name" value="Transglyc_AS"/>
</dbReference>
<name>E6SHC5_THEM7</name>
<dbReference type="eggNOG" id="COG0741">
    <property type="taxonomic scope" value="Bacteria"/>
</dbReference>
<dbReference type="AlphaFoldDB" id="E6SHC5"/>
<evidence type="ECO:0000256" key="2">
    <source>
        <dbReference type="SAM" id="MobiDB-lite"/>
    </source>
</evidence>
<dbReference type="CDD" id="cd00254">
    <property type="entry name" value="LT-like"/>
    <property type="match status" value="1"/>
</dbReference>
<dbReference type="InterPro" id="IPR023346">
    <property type="entry name" value="Lysozyme-like_dom_sf"/>
</dbReference>
<evidence type="ECO:0000313" key="4">
    <source>
        <dbReference type="EMBL" id="ADU50689.1"/>
    </source>
</evidence>
<dbReference type="Proteomes" id="UP000008915">
    <property type="component" value="Chromosome"/>
</dbReference>
<keyword evidence="5" id="KW-1185">Reference proteome</keyword>
<reference evidence="5" key="2">
    <citation type="journal article" date="2010" name="Stand. Genomic Sci.">
        <title>Complete genome sequence of Thermaerobacter marianensis type strain (7p75aT).</title>
        <authorList>
            <person name="Han C."/>
            <person name="Gu W."/>
            <person name="Zhang X."/>
            <person name="Lapidus A."/>
            <person name="Nolan M."/>
            <person name="Copeland A."/>
            <person name="Lucas S."/>
            <person name="Glavina Del Rio T."/>
            <person name="Tice H."/>
            <person name="Cheng J."/>
            <person name="Tapia R."/>
            <person name="Goodwin L."/>
            <person name="Pitluck S."/>
            <person name="Pagani I."/>
            <person name="Ivanova N."/>
            <person name="Mavromatis K."/>
            <person name="Mikhailova N."/>
            <person name="Pati A."/>
            <person name="Chen A."/>
            <person name="Palaniappan K."/>
            <person name="Land M."/>
            <person name="Hauser L."/>
            <person name="Chang Y."/>
            <person name="Jeffries C."/>
            <person name="Schneider S."/>
            <person name="Rohde M."/>
            <person name="Goker M."/>
            <person name="Pukall R."/>
            <person name="Woyke T."/>
            <person name="Bristow J."/>
            <person name="Eisen J."/>
            <person name="Markowitz V."/>
            <person name="Hugenholtz P."/>
            <person name="Kyrpides N."/>
            <person name="Klenk H."/>
            <person name="Detter J."/>
        </authorList>
    </citation>
    <scope>NUCLEOTIDE SEQUENCE [LARGE SCALE GENOMIC DNA]</scope>
    <source>
        <strain evidence="5">ATCC 700841 / DSM 12885 / JCM 10246 / 7p75a</strain>
    </source>
</reference>
<feature type="compositionally biased region" description="Low complexity" evidence="2">
    <location>
        <begin position="62"/>
        <end position="71"/>
    </location>
</feature>
<dbReference type="PROSITE" id="PS00922">
    <property type="entry name" value="TRANSGLYCOSYLASE"/>
    <property type="match status" value="1"/>
</dbReference>
<dbReference type="GO" id="GO:0008933">
    <property type="term" value="F:peptidoglycan lytic transglycosylase activity"/>
    <property type="evidence" value="ECO:0007669"/>
    <property type="project" value="InterPro"/>
</dbReference>
<dbReference type="SUPFAM" id="SSF53955">
    <property type="entry name" value="Lysozyme-like"/>
    <property type="match status" value="1"/>
</dbReference>
<dbReference type="GO" id="GO:0016020">
    <property type="term" value="C:membrane"/>
    <property type="evidence" value="ECO:0007669"/>
    <property type="project" value="InterPro"/>
</dbReference>
<dbReference type="InterPro" id="IPR008258">
    <property type="entry name" value="Transglycosylase_SLT_dom_1"/>
</dbReference>
<dbReference type="STRING" id="644966.Tmar_0568"/>
<dbReference type="PANTHER" id="PTHR37423:SF2">
    <property type="entry name" value="MEMBRANE-BOUND LYTIC MUREIN TRANSGLYCOSYLASE C"/>
    <property type="match status" value="1"/>
</dbReference>
<dbReference type="HOGENOM" id="CLU_899965_0_0_9"/>
<comment type="similarity">
    <text evidence="1">Belongs to the transglycosylase Slt family.</text>
</comment>
<dbReference type="KEGG" id="tmr:Tmar_0568"/>
<feature type="region of interest" description="Disordered" evidence="2">
    <location>
        <begin position="29"/>
        <end position="87"/>
    </location>
</feature>
<gene>
    <name evidence="4" type="ordered locus">Tmar_0568</name>
</gene>